<evidence type="ECO:0000313" key="4">
    <source>
        <dbReference type="WBParaSite" id="ECPE_0000961101-mRNA-1"/>
    </source>
</evidence>
<proteinExistence type="predicted"/>
<name>A0A183ARJ6_9TREM</name>
<gene>
    <name evidence="2" type="ORF">ECPE_LOCUS9581</name>
</gene>
<feature type="compositionally biased region" description="Polar residues" evidence="1">
    <location>
        <begin position="99"/>
        <end position="113"/>
    </location>
</feature>
<feature type="region of interest" description="Disordered" evidence="1">
    <location>
        <begin position="99"/>
        <end position="151"/>
    </location>
</feature>
<dbReference type="OrthoDB" id="6269126at2759"/>
<sequence length="219" mass="24622">MKTSLIAQLQIREDGAETDSSVLTTRRSLPKSPTTFRTFRPSSGKITVDRRSVTHSRLSQVQEHRAAGISACDIEQLSWNNLRNLDRVDERIQQEFFAFQSTTDENDAPSFSGTEALRKRKWSESPARKNQDTSVEGISRPDTPGEEKDSTALECVDETANLISALDSMQKSRMDLLTIGRATWPSRSTRVDIEAGFLYFPSTDEGKLIEQMIAISQFD</sequence>
<keyword evidence="3" id="KW-1185">Reference proteome</keyword>
<accession>A0A183ARJ6</accession>
<dbReference type="Proteomes" id="UP000272942">
    <property type="component" value="Unassembled WGS sequence"/>
</dbReference>
<evidence type="ECO:0000313" key="3">
    <source>
        <dbReference type="Proteomes" id="UP000272942"/>
    </source>
</evidence>
<organism evidence="4">
    <name type="scientific">Echinostoma caproni</name>
    <dbReference type="NCBI Taxonomy" id="27848"/>
    <lineage>
        <taxon>Eukaryota</taxon>
        <taxon>Metazoa</taxon>
        <taxon>Spiralia</taxon>
        <taxon>Lophotrochozoa</taxon>
        <taxon>Platyhelminthes</taxon>
        <taxon>Trematoda</taxon>
        <taxon>Digenea</taxon>
        <taxon>Plagiorchiida</taxon>
        <taxon>Echinostomata</taxon>
        <taxon>Echinostomatoidea</taxon>
        <taxon>Echinostomatidae</taxon>
        <taxon>Echinostoma</taxon>
    </lineage>
</organism>
<evidence type="ECO:0000313" key="2">
    <source>
        <dbReference type="EMBL" id="VDP85618.1"/>
    </source>
</evidence>
<dbReference type="WBParaSite" id="ECPE_0000961101-mRNA-1">
    <property type="protein sequence ID" value="ECPE_0000961101-mRNA-1"/>
    <property type="gene ID" value="ECPE_0000961101"/>
</dbReference>
<feature type="compositionally biased region" description="Basic and acidic residues" evidence="1">
    <location>
        <begin position="122"/>
        <end position="131"/>
    </location>
</feature>
<reference evidence="2 3" key="2">
    <citation type="submission" date="2018-11" db="EMBL/GenBank/DDBJ databases">
        <authorList>
            <consortium name="Pathogen Informatics"/>
        </authorList>
    </citation>
    <scope>NUCLEOTIDE SEQUENCE [LARGE SCALE GENOMIC DNA]</scope>
    <source>
        <strain evidence="2 3">Egypt</strain>
    </source>
</reference>
<dbReference type="AlphaFoldDB" id="A0A183ARJ6"/>
<protein>
    <submittedName>
        <fullName evidence="2 4">Uncharacterized protein</fullName>
    </submittedName>
</protein>
<reference evidence="4" key="1">
    <citation type="submission" date="2016-06" db="UniProtKB">
        <authorList>
            <consortium name="WormBaseParasite"/>
        </authorList>
    </citation>
    <scope>IDENTIFICATION</scope>
</reference>
<evidence type="ECO:0000256" key="1">
    <source>
        <dbReference type="SAM" id="MobiDB-lite"/>
    </source>
</evidence>
<dbReference type="EMBL" id="UZAN01047638">
    <property type="protein sequence ID" value="VDP85618.1"/>
    <property type="molecule type" value="Genomic_DNA"/>
</dbReference>